<keyword evidence="6 9" id="KW-0812">Transmembrane</keyword>
<evidence type="ECO:0000256" key="1">
    <source>
        <dbReference type="ARBA" id="ARBA00004651"/>
    </source>
</evidence>
<protein>
    <submittedName>
        <fullName evidence="10">Cobalamin biosynthesis protein CobD</fullName>
    </submittedName>
</protein>
<dbReference type="Proteomes" id="UP000594034">
    <property type="component" value="Chromosome"/>
</dbReference>
<dbReference type="UniPathway" id="UPA00148"/>
<accession>A0A5J6WVG8</accession>
<dbReference type="EMBL" id="CP040449">
    <property type="protein sequence ID" value="QFI55136.1"/>
    <property type="molecule type" value="Genomic_DNA"/>
</dbReference>
<keyword evidence="4" id="KW-1003">Cell membrane</keyword>
<gene>
    <name evidence="10" type="ORF">FE240_10855</name>
</gene>
<evidence type="ECO:0000256" key="6">
    <source>
        <dbReference type="ARBA" id="ARBA00022692"/>
    </source>
</evidence>
<comment type="pathway">
    <text evidence="2">Cofactor biosynthesis; adenosylcobalamin biosynthesis.</text>
</comment>
<evidence type="ECO:0000313" key="10">
    <source>
        <dbReference type="EMBL" id="QFI55136.1"/>
    </source>
</evidence>
<dbReference type="RefSeq" id="WP_193000880.1">
    <property type="nucleotide sequence ID" value="NZ_CP040449.1"/>
</dbReference>
<evidence type="ECO:0000256" key="7">
    <source>
        <dbReference type="ARBA" id="ARBA00022989"/>
    </source>
</evidence>
<evidence type="ECO:0000256" key="3">
    <source>
        <dbReference type="ARBA" id="ARBA00006263"/>
    </source>
</evidence>
<feature type="transmembrane region" description="Helical" evidence="9">
    <location>
        <begin position="162"/>
        <end position="182"/>
    </location>
</feature>
<keyword evidence="7 9" id="KW-1133">Transmembrane helix</keyword>
<keyword evidence="11" id="KW-1185">Reference proteome</keyword>
<evidence type="ECO:0000256" key="5">
    <source>
        <dbReference type="ARBA" id="ARBA00022573"/>
    </source>
</evidence>
<organism evidence="10 11">
    <name type="scientific">Aeromonas simiae</name>
    <dbReference type="NCBI Taxonomy" id="218936"/>
    <lineage>
        <taxon>Bacteria</taxon>
        <taxon>Pseudomonadati</taxon>
        <taxon>Pseudomonadota</taxon>
        <taxon>Gammaproteobacteria</taxon>
        <taxon>Aeromonadales</taxon>
        <taxon>Aeromonadaceae</taxon>
        <taxon>Aeromonas</taxon>
    </lineage>
</organism>
<name>A0A5J6WVG8_9GAMM</name>
<evidence type="ECO:0000256" key="8">
    <source>
        <dbReference type="ARBA" id="ARBA00023136"/>
    </source>
</evidence>
<evidence type="ECO:0000256" key="2">
    <source>
        <dbReference type="ARBA" id="ARBA00004953"/>
    </source>
</evidence>
<feature type="transmembrane region" description="Helical" evidence="9">
    <location>
        <begin position="203"/>
        <end position="221"/>
    </location>
</feature>
<dbReference type="GO" id="GO:0048472">
    <property type="term" value="F:threonine-phosphate decarboxylase activity"/>
    <property type="evidence" value="ECO:0007669"/>
    <property type="project" value="InterPro"/>
</dbReference>
<feature type="transmembrane region" description="Helical" evidence="9">
    <location>
        <begin position="233"/>
        <end position="251"/>
    </location>
</feature>
<evidence type="ECO:0000256" key="9">
    <source>
        <dbReference type="SAM" id="Phobius"/>
    </source>
</evidence>
<proteinExistence type="inferred from homology"/>
<dbReference type="InterPro" id="IPR004485">
    <property type="entry name" value="Cobalamin_biosynth_CobD/CbiB"/>
</dbReference>
<evidence type="ECO:0000313" key="11">
    <source>
        <dbReference type="Proteomes" id="UP000594034"/>
    </source>
</evidence>
<comment type="similarity">
    <text evidence="3">Belongs to the CobD/CbiB family.</text>
</comment>
<dbReference type="PANTHER" id="PTHR34308:SF1">
    <property type="entry name" value="COBALAMIN BIOSYNTHESIS PROTEIN CBIB"/>
    <property type="match status" value="1"/>
</dbReference>
<dbReference type="GO" id="GO:0009236">
    <property type="term" value="P:cobalamin biosynthetic process"/>
    <property type="evidence" value="ECO:0007669"/>
    <property type="project" value="UniProtKB-UniPathway"/>
</dbReference>
<dbReference type="Pfam" id="PF03186">
    <property type="entry name" value="CobD_Cbib"/>
    <property type="match status" value="1"/>
</dbReference>
<sequence length="310" mass="33408">MIPLEHLAATPAAILVGAALLEALLPWPAHLRLSALVPLLTRLGHKVRRPDGTPAVQQRSGLLATLVVWLPCAALLWSVRNLALSEPLFDLLILLLLIESRPLRELAQANRQLAQGETLPLARLQAAPWLKRGTERLSALGVSKAVTETVALRLVAQWAGPLFGFLLAGVQGALLWRLTSLLTQAFSPKEPDFAHFGLPVARLYQALATLPALLLALPLLAGRGMGRVARGGLRWPFPAGGVLLALLAARLRVRLGGPRFYAGDKLRFPVLGEGDEPRASTPARALARLQMIGWGWLLLTLLLTLGGEFV</sequence>
<keyword evidence="5" id="KW-0169">Cobalamin biosynthesis</keyword>
<comment type="subcellular location">
    <subcellularLocation>
        <location evidence="1">Cell membrane</location>
        <topology evidence="1">Multi-pass membrane protein</topology>
    </subcellularLocation>
</comment>
<dbReference type="AlphaFoldDB" id="A0A5J6WVG8"/>
<reference evidence="10 11" key="1">
    <citation type="submission" date="2019-05" db="EMBL/GenBank/DDBJ databases">
        <title>OXA-830, a novel chromosomally encoded expanded-spectrum class D beta-lactamase in Aeromonas simiae.</title>
        <authorList>
            <person name="Zhou W."/>
            <person name="Chen Q."/>
        </authorList>
    </citation>
    <scope>NUCLEOTIDE SEQUENCE [LARGE SCALE GENOMIC DNA]</scope>
    <source>
        <strain evidence="10 11">A6</strain>
    </source>
</reference>
<feature type="transmembrane region" description="Helical" evidence="9">
    <location>
        <begin position="61"/>
        <end position="79"/>
    </location>
</feature>
<feature type="transmembrane region" description="Helical" evidence="9">
    <location>
        <begin position="12"/>
        <end position="40"/>
    </location>
</feature>
<keyword evidence="8 9" id="KW-0472">Membrane</keyword>
<evidence type="ECO:0000256" key="4">
    <source>
        <dbReference type="ARBA" id="ARBA00022475"/>
    </source>
</evidence>
<feature type="transmembrane region" description="Helical" evidence="9">
    <location>
        <begin position="285"/>
        <end position="305"/>
    </location>
</feature>
<dbReference type="PANTHER" id="PTHR34308">
    <property type="entry name" value="COBALAMIN BIOSYNTHESIS PROTEIN CBIB"/>
    <property type="match status" value="1"/>
</dbReference>
<dbReference type="KEGG" id="asim:FE240_10855"/>
<dbReference type="GO" id="GO:0005886">
    <property type="term" value="C:plasma membrane"/>
    <property type="evidence" value="ECO:0007669"/>
    <property type="project" value="UniProtKB-SubCell"/>
</dbReference>